<reference evidence="13" key="1">
    <citation type="submission" date="2021-12" db="EMBL/GenBank/DDBJ databases">
        <title>taxonomy of Moraxella sp. ZY201224.</title>
        <authorList>
            <person name="Li F."/>
        </authorList>
    </citation>
    <scope>NUCLEOTIDE SEQUENCE</scope>
    <source>
        <strain evidence="13">ZY201224</strain>
    </source>
</reference>
<keyword evidence="7" id="KW-0406">Ion transport</keyword>
<accession>A0ABY6F6C3</accession>
<feature type="domain" description="Porin" evidence="12">
    <location>
        <begin position="10"/>
        <end position="319"/>
    </location>
</feature>
<dbReference type="SUPFAM" id="SSF56935">
    <property type="entry name" value="Porins"/>
    <property type="match status" value="1"/>
</dbReference>
<evidence type="ECO:0000256" key="5">
    <source>
        <dbReference type="ARBA" id="ARBA00022692"/>
    </source>
</evidence>
<evidence type="ECO:0000313" key="14">
    <source>
        <dbReference type="Proteomes" id="UP001063782"/>
    </source>
</evidence>
<evidence type="ECO:0000256" key="11">
    <source>
        <dbReference type="SAM" id="SignalP"/>
    </source>
</evidence>
<dbReference type="PANTHER" id="PTHR34501">
    <property type="entry name" value="PROTEIN YDDL-RELATED"/>
    <property type="match status" value="1"/>
</dbReference>
<dbReference type="InterPro" id="IPR033900">
    <property type="entry name" value="Gram_neg_porin_domain"/>
</dbReference>
<evidence type="ECO:0000256" key="3">
    <source>
        <dbReference type="ARBA" id="ARBA00022448"/>
    </source>
</evidence>
<protein>
    <submittedName>
        <fullName evidence="13">Porin</fullName>
    </submittedName>
</protein>
<proteinExistence type="predicted"/>
<evidence type="ECO:0000256" key="9">
    <source>
        <dbReference type="ARBA" id="ARBA00023136"/>
    </source>
</evidence>
<evidence type="ECO:0000256" key="2">
    <source>
        <dbReference type="ARBA" id="ARBA00011233"/>
    </source>
</evidence>
<feature type="chain" id="PRO_5046289440" evidence="11">
    <location>
        <begin position="24"/>
        <end position="354"/>
    </location>
</feature>
<keyword evidence="14" id="KW-1185">Reference proteome</keyword>
<keyword evidence="5" id="KW-0812">Transmembrane</keyword>
<dbReference type="PANTHER" id="PTHR34501:SF9">
    <property type="entry name" value="MAJOR OUTER MEMBRANE PROTEIN P.IA"/>
    <property type="match status" value="1"/>
</dbReference>
<evidence type="ECO:0000256" key="10">
    <source>
        <dbReference type="ARBA" id="ARBA00023237"/>
    </source>
</evidence>
<keyword evidence="9" id="KW-0472">Membrane</keyword>
<keyword evidence="4" id="KW-1134">Transmembrane beta strand</keyword>
<dbReference type="Gene3D" id="2.40.160.10">
    <property type="entry name" value="Porin"/>
    <property type="match status" value="1"/>
</dbReference>
<gene>
    <name evidence="13" type="ORF">LU297_04135</name>
</gene>
<evidence type="ECO:0000256" key="8">
    <source>
        <dbReference type="ARBA" id="ARBA00023114"/>
    </source>
</evidence>
<sequence length="354" mass="40039">MSKFLKISSAAVLSVLYAAPALASITPPTIYGGLYLDTRGSEDKVTKTYSDGTKTVEKTKYRQQLYDNGSRMGIRGEEALNNDISVQYRFEWRSPLDSDQRAFEPRDSWLAIKHKKYGTFKAGRLLSPEPYIRYTWDYPTWGADGNRSNNAIRYESPTFNGTDFMIHYVLDENKKGGESKTESLDTDGVGLLVKHQKDNYALGAAYFYADSQKSLHGVKFKDQLRLTGYYDFDKANQINFIYQKNKFNDVHYGQAAKNNWGLGVGASHKFNDKDTVYAHVNHAVNPYGKDGKYNSVTVAYDRKITDKLILGAESTYYKETINVPAHADKDGKAVLAHKQDTDSLGLILFSAYRF</sequence>
<evidence type="ECO:0000256" key="4">
    <source>
        <dbReference type="ARBA" id="ARBA00022452"/>
    </source>
</evidence>
<dbReference type="Proteomes" id="UP001063782">
    <property type="component" value="Chromosome"/>
</dbReference>
<keyword evidence="6 11" id="KW-0732">Signal</keyword>
<dbReference type="EMBL" id="CP089977">
    <property type="protein sequence ID" value="UXZ05638.1"/>
    <property type="molecule type" value="Genomic_DNA"/>
</dbReference>
<keyword evidence="8" id="KW-0626">Porin</keyword>
<organism evidence="13 14">
    <name type="scientific">Moraxella nasicaprae</name>
    <dbReference type="NCBI Taxonomy" id="2904122"/>
    <lineage>
        <taxon>Bacteria</taxon>
        <taxon>Pseudomonadati</taxon>
        <taxon>Pseudomonadota</taxon>
        <taxon>Gammaproteobacteria</taxon>
        <taxon>Moraxellales</taxon>
        <taxon>Moraxellaceae</taxon>
        <taxon>Moraxella</taxon>
    </lineage>
</organism>
<dbReference type="Pfam" id="PF13609">
    <property type="entry name" value="Porin_4"/>
    <property type="match status" value="1"/>
</dbReference>
<comment type="subunit">
    <text evidence="2">Homotrimer.</text>
</comment>
<keyword evidence="10" id="KW-0998">Cell outer membrane</keyword>
<keyword evidence="3" id="KW-0813">Transport</keyword>
<evidence type="ECO:0000256" key="6">
    <source>
        <dbReference type="ARBA" id="ARBA00022729"/>
    </source>
</evidence>
<dbReference type="RefSeq" id="WP_263077150.1">
    <property type="nucleotide sequence ID" value="NZ_CP089977.1"/>
</dbReference>
<feature type="signal peptide" evidence="11">
    <location>
        <begin position="1"/>
        <end position="23"/>
    </location>
</feature>
<evidence type="ECO:0000256" key="7">
    <source>
        <dbReference type="ARBA" id="ARBA00023065"/>
    </source>
</evidence>
<dbReference type="CDD" id="cd00342">
    <property type="entry name" value="gram_neg_porins"/>
    <property type="match status" value="1"/>
</dbReference>
<evidence type="ECO:0000256" key="1">
    <source>
        <dbReference type="ARBA" id="ARBA00004571"/>
    </source>
</evidence>
<comment type="subcellular location">
    <subcellularLocation>
        <location evidence="1">Cell outer membrane</location>
        <topology evidence="1">Multi-pass membrane protein</topology>
    </subcellularLocation>
</comment>
<name>A0ABY6F6C3_9GAMM</name>
<dbReference type="InterPro" id="IPR050298">
    <property type="entry name" value="Gram-neg_bact_OMP"/>
</dbReference>
<evidence type="ECO:0000313" key="13">
    <source>
        <dbReference type="EMBL" id="UXZ05638.1"/>
    </source>
</evidence>
<evidence type="ECO:0000259" key="12">
    <source>
        <dbReference type="Pfam" id="PF13609"/>
    </source>
</evidence>
<dbReference type="InterPro" id="IPR023614">
    <property type="entry name" value="Porin_dom_sf"/>
</dbReference>